<dbReference type="GeneID" id="94824707"/>
<dbReference type="FunFam" id="1.25.10.10:FF:000331">
    <property type="entry name" value="Phosphoprotein phosphatase, putative"/>
    <property type="match status" value="1"/>
</dbReference>
<dbReference type="GO" id="GO:0007165">
    <property type="term" value="P:signal transduction"/>
    <property type="evidence" value="ECO:0007669"/>
    <property type="project" value="InterPro"/>
</dbReference>
<evidence type="ECO:0008006" key="4">
    <source>
        <dbReference type="Google" id="ProtNLM"/>
    </source>
</evidence>
<protein>
    <recommendedName>
        <fullName evidence="4">Phosphoprotein phosphatase</fullName>
    </recommendedName>
</protein>
<gene>
    <name evidence="2" type="ORF">TRFO_01272</name>
</gene>
<reference evidence="2" key="1">
    <citation type="submission" date="2016-10" db="EMBL/GenBank/DDBJ databases">
        <authorList>
            <person name="Benchimol M."/>
            <person name="Almeida L.G."/>
            <person name="Vasconcelos A.T."/>
            <person name="Perreira-Neves A."/>
            <person name="Rosa I.A."/>
            <person name="Tasca T."/>
            <person name="Bogo M.R."/>
            <person name="de Souza W."/>
        </authorList>
    </citation>
    <scope>NUCLEOTIDE SEQUENCE [LARGE SCALE GENOMIC DNA]</scope>
    <source>
        <strain evidence="2">K</strain>
    </source>
</reference>
<dbReference type="Pfam" id="PF01603">
    <property type="entry name" value="B56"/>
    <property type="match status" value="1"/>
</dbReference>
<evidence type="ECO:0000256" key="1">
    <source>
        <dbReference type="SAM" id="MobiDB-lite"/>
    </source>
</evidence>
<dbReference type="Gene3D" id="1.25.10.10">
    <property type="entry name" value="Leucine-rich Repeat Variant"/>
    <property type="match status" value="1"/>
</dbReference>
<evidence type="ECO:0000313" key="2">
    <source>
        <dbReference type="EMBL" id="OHT07152.1"/>
    </source>
</evidence>
<proteinExistence type="predicted"/>
<dbReference type="EMBL" id="MLAK01000704">
    <property type="protein sequence ID" value="OHT07152.1"/>
    <property type="molecule type" value="Genomic_DNA"/>
</dbReference>
<dbReference type="VEuPathDB" id="TrichDB:TRFO_01272"/>
<comment type="caution">
    <text evidence="2">The sequence shown here is derived from an EMBL/GenBank/DDBJ whole genome shotgun (WGS) entry which is preliminary data.</text>
</comment>
<dbReference type="InterPro" id="IPR002554">
    <property type="entry name" value="PP2A_B56"/>
</dbReference>
<dbReference type="Proteomes" id="UP000179807">
    <property type="component" value="Unassembled WGS sequence"/>
</dbReference>
<evidence type="ECO:0000313" key="3">
    <source>
        <dbReference type="Proteomes" id="UP000179807"/>
    </source>
</evidence>
<dbReference type="RefSeq" id="XP_068360288.1">
    <property type="nucleotide sequence ID" value="XM_068490003.1"/>
</dbReference>
<feature type="region of interest" description="Disordered" evidence="1">
    <location>
        <begin position="22"/>
        <end position="57"/>
    </location>
</feature>
<name>A0A1J4K8E3_9EUKA</name>
<dbReference type="PANTHER" id="PTHR10257:SF3">
    <property type="entry name" value="SERINE_THREONINE-PROTEIN PHOSPHATASE 2A 56 KDA REGULATORY SUBUNIT GAMMA ISOFORM"/>
    <property type="match status" value="1"/>
</dbReference>
<sequence length="512" mass="59304">MKKPLTNTIKIGKPKILRPNFSPNVSSSQTVRSKSSSLLDSKKKDPINHEPTSTTTKTHLKGLSFPVLPMLITAKPADVDELFIKKVKQCYQICDFSKHTTDAFIIAKDDVLREILSVLKENYPKISNDEKIYNCIFSLIAIHILRTPSPIPPEWYSTYDYYMLTDQIVPREWVHFSLVYEIAIQFFSLPQFDPNACLPLCGDIIKLAIYKCRTTNDKEQKKLSKLFLVLFEKVPKLQQFAINVAIFSLTRIIYENEPFTSAKPILYALTGIIAGFPKPLKPRHLKIFHEVILPLHKNNYLRYFARELFSCVTQFLEHDHQLVIDVLKVILHNWPVMHPEKQIIFIDEIALLSSFVDETFLKECIRLICPQLMRSLNGCHAAISEKVLSMWEVNDFVWLMTIEPSVSYPLIIPTLYEVGMTYWNPEIRLIVSAVLNVLHKNNKEIFMATGENLKKLKSVSLMNGLTRAAKWKYLIITFEENPKQKRWELHLLSMLFEGLESIDPYSRKLNQS</sequence>
<dbReference type="InterPro" id="IPR016024">
    <property type="entry name" value="ARM-type_fold"/>
</dbReference>
<feature type="compositionally biased region" description="Low complexity" evidence="1">
    <location>
        <begin position="26"/>
        <end position="39"/>
    </location>
</feature>
<dbReference type="AlphaFoldDB" id="A0A1J4K8E3"/>
<dbReference type="InterPro" id="IPR011989">
    <property type="entry name" value="ARM-like"/>
</dbReference>
<dbReference type="OrthoDB" id="10529842at2759"/>
<dbReference type="PANTHER" id="PTHR10257">
    <property type="entry name" value="SERINE/THREONINE PROTEIN PHOSPHATASE 2A PP2A REGULATORY SUBUNIT B"/>
    <property type="match status" value="1"/>
</dbReference>
<keyword evidence="3" id="KW-1185">Reference proteome</keyword>
<accession>A0A1J4K8E3</accession>
<dbReference type="GO" id="GO:0019888">
    <property type="term" value="F:protein phosphatase regulator activity"/>
    <property type="evidence" value="ECO:0007669"/>
    <property type="project" value="InterPro"/>
</dbReference>
<dbReference type="SUPFAM" id="SSF48371">
    <property type="entry name" value="ARM repeat"/>
    <property type="match status" value="1"/>
</dbReference>
<dbReference type="GO" id="GO:0000159">
    <property type="term" value="C:protein phosphatase type 2A complex"/>
    <property type="evidence" value="ECO:0007669"/>
    <property type="project" value="InterPro"/>
</dbReference>
<organism evidence="2 3">
    <name type="scientific">Tritrichomonas foetus</name>
    <dbReference type="NCBI Taxonomy" id="1144522"/>
    <lineage>
        <taxon>Eukaryota</taxon>
        <taxon>Metamonada</taxon>
        <taxon>Parabasalia</taxon>
        <taxon>Tritrichomonadida</taxon>
        <taxon>Tritrichomonadidae</taxon>
        <taxon>Tritrichomonas</taxon>
    </lineage>
</organism>